<reference evidence="11" key="1">
    <citation type="submission" date="2020-07" db="EMBL/GenBank/DDBJ databases">
        <title>Multicomponent nature underlies the extraordinary mechanical properties of spider dragline silk.</title>
        <authorList>
            <person name="Kono N."/>
            <person name="Nakamura H."/>
            <person name="Mori M."/>
            <person name="Yoshida Y."/>
            <person name="Ohtoshi R."/>
            <person name="Malay A.D."/>
            <person name="Moran D.A.P."/>
            <person name="Tomita M."/>
            <person name="Numata K."/>
            <person name="Arakawa K."/>
        </authorList>
    </citation>
    <scope>NUCLEOTIDE SEQUENCE</scope>
</reference>
<dbReference type="EC" id="2.4.1.-" evidence="10"/>
<evidence type="ECO:0000256" key="4">
    <source>
        <dbReference type="ARBA" id="ARBA00022679"/>
    </source>
</evidence>
<evidence type="ECO:0000256" key="6">
    <source>
        <dbReference type="ARBA" id="ARBA00022968"/>
    </source>
</evidence>
<dbReference type="Gene3D" id="3.90.550.50">
    <property type="match status" value="1"/>
</dbReference>
<sequence length="489" mass="56059">MLEEVCCILDIDGFDIRVYDEFDCTYTTDFLVRELGYVRIDPAYDYLPKSYRFDLRPKMKKIRRTPAVMQTLHFQSKCVIGLPIEPGRNERDCVQYEALEKVLQDVYNFCRRSDANVVAYKGGDRERKLLEHLGIPCLDLQCFGCPSFKDLIAWDRVFSTLKSCGHHTELKKGQLMHCPMAEVVAYRDWYKLNYRKYGSSALSEACQSTGNSSHFLPNAARYRTSRVCAPLATILVNSAPRHVHRRQVIRETWGHPSVTRPLGFTVAFGIGKDPSFQRPVDWEAETFGDIYQLHFQDDYKALPHKILSLLEMSSSACGKLPFIVKTDDDVFINVYALRDLLEDIKDRTEEKNFWCLVWEGMPVIRTNHSKWYITKEKYSDSAYPNYCSGSAYIINSVVLDAILEQSNHTVPLVPAEDVHVTGVLARQAGVGHVQISSRYAFKSTNEDKIADGQTIFAHLGPGAEDRVEQLWTYLVWKKKQMKNELADGL</sequence>
<keyword evidence="12" id="KW-1185">Reference proteome</keyword>
<evidence type="ECO:0000256" key="3">
    <source>
        <dbReference type="ARBA" id="ARBA00022676"/>
    </source>
</evidence>
<dbReference type="InterPro" id="IPR002659">
    <property type="entry name" value="Glyco_trans_31"/>
</dbReference>
<evidence type="ECO:0000256" key="5">
    <source>
        <dbReference type="ARBA" id="ARBA00022692"/>
    </source>
</evidence>
<dbReference type="Proteomes" id="UP000887116">
    <property type="component" value="Unassembled WGS sequence"/>
</dbReference>
<keyword evidence="3 10" id="KW-0328">Glycosyltransferase</keyword>
<keyword evidence="8 10" id="KW-0333">Golgi apparatus</keyword>
<dbReference type="GO" id="GO:0006493">
    <property type="term" value="P:protein O-linked glycosylation"/>
    <property type="evidence" value="ECO:0007669"/>
    <property type="project" value="TreeGrafter"/>
</dbReference>
<dbReference type="EMBL" id="BMAO01008759">
    <property type="protein sequence ID" value="GFR26072.1"/>
    <property type="molecule type" value="Genomic_DNA"/>
</dbReference>
<comment type="similarity">
    <text evidence="2 10">Belongs to the glycosyltransferase 31 family.</text>
</comment>
<evidence type="ECO:0000256" key="1">
    <source>
        <dbReference type="ARBA" id="ARBA00004323"/>
    </source>
</evidence>
<keyword evidence="4" id="KW-0808">Transferase</keyword>
<proteinExistence type="inferred from homology"/>
<protein>
    <recommendedName>
        <fullName evidence="10">Hexosyltransferase</fullName>
        <ecNumber evidence="10">2.4.1.-</ecNumber>
    </recommendedName>
</protein>
<name>A0A8X6HLF6_TRICU</name>
<dbReference type="Pfam" id="PF01762">
    <property type="entry name" value="Galactosyl_T"/>
    <property type="match status" value="1"/>
</dbReference>
<keyword evidence="5" id="KW-0812">Transmembrane</keyword>
<evidence type="ECO:0000256" key="8">
    <source>
        <dbReference type="ARBA" id="ARBA00023034"/>
    </source>
</evidence>
<dbReference type="AlphaFoldDB" id="A0A8X6HLF6"/>
<dbReference type="OrthoDB" id="5512589at2759"/>
<comment type="caution">
    <text evidence="11">The sequence shown here is derived from an EMBL/GenBank/DDBJ whole genome shotgun (WGS) entry which is preliminary data.</text>
</comment>
<dbReference type="GO" id="GO:0000139">
    <property type="term" value="C:Golgi membrane"/>
    <property type="evidence" value="ECO:0007669"/>
    <property type="project" value="UniProtKB-SubCell"/>
</dbReference>
<evidence type="ECO:0000256" key="7">
    <source>
        <dbReference type="ARBA" id="ARBA00022989"/>
    </source>
</evidence>
<dbReference type="GO" id="GO:0016758">
    <property type="term" value="F:hexosyltransferase activity"/>
    <property type="evidence" value="ECO:0007669"/>
    <property type="project" value="InterPro"/>
</dbReference>
<keyword evidence="9" id="KW-0472">Membrane</keyword>
<accession>A0A8X6HLF6</accession>
<dbReference type="PANTHER" id="PTHR11214">
    <property type="entry name" value="BETA-1,3-N-ACETYLGLUCOSAMINYLTRANSFERASE"/>
    <property type="match status" value="1"/>
</dbReference>
<dbReference type="PANTHER" id="PTHR11214:SF3">
    <property type="entry name" value="BETA-1,3-GALACTOSYLTRANSFERASE 6"/>
    <property type="match status" value="1"/>
</dbReference>
<evidence type="ECO:0000256" key="9">
    <source>
        <dbReference type="ARBA" id="ARBA00023136"/>
    </source>
</evidence>
<evidence type="ECO:0000256" key="2">
    <source>
        <dbReference type="ARBA" id="ARBA00008661"/>
    </source>
</evidence>
<comment type="subcellular location">
    <subcellularLocation>
        <location evidence="1 10">Golgi apparatus membrane</location>
        <topology evidence="1 10">Single-pass type II membrane protein</topology>
    </subcellularLocation>
</comment>
<evidence type="ECO:0000313" key="12">
    <source>
        <dbReference type="Proteomes" id="UP000887116"/>
    </source>
</evidence>
<keyword evidence="7" id="KW-1133">Transmembrane helix</keyword>
<keyword evidence="6" id="KW-0735">Signal-anchor</keyword>
<organism evidence="11 12">
    <name type="scientific">Trichonephila clavata</name>
    <name type="common">Joro spider</name>
    <name type="synonym">Nephila clavata</name>
    <dbReference type="NCBI Taxonomy" id="2740835"/>
    <lineage>
        <taxon>Eukaryota</taxon>
        <taxon>Metazoa</taxon>
        <taxon>Ecdysozoa</taxon>
        <taxon>Arthropoda</taxon>
        <taxon>Chelicerata</taxon>
        <taxon>Arachnida</taxon>
        <taxon>Araneae</taxon>
        <taxon>Araneomorphae</taxon>
        <taxon>Entelegynae</taxon>
        <taxon>Araneoidea</taxon>
        <taxon>Nephilidae</taxon>
        <taxon>Trichonephila</taxon>
    </lineage>
</organism>
<evidence type="ECO:0000313" key="11">
    <source>
        <dbReference type="EMBL" id="GFR26072.1"/>
    </source>
</evidence>
<gene>
    <name evidence="11" type="primary">B3GALT2</name>
    <name evidence="11" type="ORF">TNCT_459671</name>
</gene>
<evidence type="ECO:0000256" key="10">
    <source>
        <dbReference type="RuleBase" id="RU363063"/>
    </source>
</evidence>